<dbReference type="Pfam" id="PF00892">
    <property type="entry name" value="EamA"/>
    <property type="match status" value="2"/>
</dbReference>
<name>A0A2S7WT12_9FLAO</name>
<dbReference type="OrthoDB" id="9150437at2"/>
<gene>
    <name evidence="3" type="ORF">BTO18_15235</name>
</gene>
<evidence type="ECO:0000259" key="2">
    <source>
        <dbReference type="Pfam" id="PF00892"/>
    </source>
</evidence>
<keyword evidence="4" id="KW-1185">Reference proteome</keyword>
<protein>
    <submittedName>
        <fullName evidence="3">EamA family transporter</fullName>
    </submittedName>
</protein>
<comment type="caution">
    <text evidence="3">The sequence shown here is derived from an EMBL/GenBank/DDBJ whole genome shotgun (WGS) entry which is preliminary data.</text>
</comment>
<feature type="transmembrane region" description="Helical" evidence="1">
    <location>
        <begin position="239"/>
        <end position="257"/>
    </location>
</feature>
<dbReference type="InterPro" id="IPR000620">
    <property type="entry name" value="EamA_dom"/>
</dbReference>
<dbReference type="Proteomes" id="UP000238882">
    <property type="component" value="Unassembled WGS sequence"/>
</dbReference>
<accession>A0A2S7WT12</accession>
<dbReference type="EMBL" id="MSCN01000001">
    <property type="protein sequence ID" value="PQJ80441.1"/>
    <property type="molecule type" value="Genomic_DNA"/>
</dbReference>
<feature type="transmembrane region" description="Helical" evidence="1">
    <location>
        <begin position="68"/>
        <end position="87"/>
    </location>
</feature>
<feature type="transmembrane region" description="Helical" evidence="1">
    <location>
        <begin position="210"/>
        <end position="227"/>
    </location>
</feature>
<feature type="domain" description="EamA" evidence="2">
    <location>
        <begin position="11"/>
        <end position="137"/>
    </location>
</feature>
<evidence type="ECO:0000256" key="1">
    <source>
        <dbReference type="SAM" id="Phobius"/>
    </source>
</evidence>
<feature type="transmembrane region" description="Helical" evidence="1">
    <location>
        <begin position="180"/>
        <end position="198"/>
    </location>
</feature>
<dbReference type="AlphaFoldDB" id="A0A2S7WT12"/>
<feature type="domain" description="EamA" evidence="2">
    <location>
        <begin position="149"/>
        <end position="278"/>
    </location>
</feature>
<feature type="transmembrane region" description="Helical" evidence="1">
    <location>
        <begin position="33"/>
        <end position="52"/>
    </location>
</feature>
<sequence>MQNQHAKNLSVLLLGTLFISTSGVLGKYIAMPAEAIIICRAFLASIFIYIFCKFKKVDLSIKSRKDKISFFLSGFLMGAHWITYFIALKLSNVALGMLSLYTFPIITVFLEPFFSKQKIRTIHVFLAILVLVGVYILVPEFSLENNELQGILFGILSAFFYAVRNLLVKEEVKKYNGSMLMFYQMVVITICLIPVLFFSDFTNFKSQIPLLVLVALLTTAIGHTLMVNSLKHFSATTTSIISSVQPIFGIIIAYIFVNEVPNFNTFIGGSLILITVVVESLRSKK</sequence>
<feature type="transmembrane region" description="Helical" evidence="1">
    <location>
        <begin position="150"/>
        <end position="168"/>
    </location>
</feature>
<keyword evidence="1" id="KW-1133">Transmembrane helix</keyword>
<feature type="transmembrane region" description="Helical" evidence="1">
    <location>
        <begin position="93"/>
        <end position="114"/>
    </location>
</feature>
<proteinExistence type="predicted"/>
<dbReference type="PANTHER" id="PTHR22911:SF79">
    <property type="entry name" value="MOBA-LIKE NTP TRANSFERASE DOMAIN-CONTAINING PROTEIN"/>
    <property type="match status" value="1"/>
</dbReference>
<evidence type="ECO:0000313" key="3">
    <source>
        <dbReference type="EMBL" id="PQJ80441.1"/>
    </source>
</evidence>
<reference evidence="3 4" key="1">
    <citation type="submission" date="2016-12" db="EMBL/GenBank/DDBJ databases">
        <title>Trade-off between light-utilization and light-protection in marine flavobacteria.</title>
        <authorList>
            <person name="Kumagai Y."/>
            <person name="Yoshizawa S."/>
            <person name="Kogure K."/>
            <person name="Iwasaki W."/>
        </authorList>
    </citation>
    <scope>NUCLEOTIDE SEQUENCE [LARGE SCALE GENOMIC DNA]</scope>
    <source>
        <strain evidence="3 4">NBRC 108759</strain>
    </source>
</reference>
<organism evidence="3 4">
    <name type="scientific">Polaribacter porphyrae</name>
    <dbReference type="NCBI Taxonomy" id="1137780"/>
    <lineage>
        <taxon>Bacteria</taxon>
        <taxon>Pseudomonadati</taxon>
        <taxon>Bacteroidota</taxon>
        <taxon>Flavobacteriia</taxon>
        <taxon>Flavobacteriales</taxon>
        <taxon>Flavobacteriaceae</taxon>
    </lineage>
</organism>
<keyword evidence="1" id="KW-0812">Transmembrane</keyword>
<dbReference type="RefSeq" id="WP_105017043.1">
    <property type="nucleotide sequence ID" value="NZ_MSCN01000001.1"/>
</dbReference>
<keyword evidence="1" id="KW-0472">Membrane</keyword>
<dbReference type="GO" id="GO:0016020">
    <property type="term" value="C:membrane"/>
    <property type="evidence" value="ECO:0007669"/>
    <property type="project" value="InterPro"/>
</dbReference>
<feature type="transmembrane region" description="Helical" evidence="1">
    <location>
        <begin position="263"/>
        <end position="281"/>
    </location>
</feature>
<dbReference type="SUPFAM" id="SSF103481">
    <property type="entry name" value="Multidrug resistance efflux transporter EmrE"/>
    <property type="match status" value="2"/>
</dbReference>
<evidence type="ECO:0000313" key="4">
    <source>
        <dbReference type="Proteomes" id="UP000238882"/>
    </source>
</evidence>
<dbReference type="InterPro" id="IPR037185">
    <property type="entry name" value="EmrE-like"/>
</dbReference>
<feature type="transmembrane region" description="Helical" evidence="1">
    <location>
        <begin position="121"/>
        <end position="138"/>
    </location>
</feature>
<dbReference type="PANTHER" id="PTHR22911">
    <property type="entry name" value="ACYL-MALONYL CONDENSING ENZYME-RELATED"/>
    <property type="match status" value="1"/>
</dbReference>